<dbReference type="InterPro" id="IPR000315">
    <property type="entry name" value="Znf_B-box"/>
</dbReference>
<keyword evidence="1" id="KW-0479">Metal-binding</keyword>
<accession>A0A8B6E8J9</accession>
<name>A0A8B6E8J9_MYTGA</name>
<dbReference type="AlphaFoldDB" id="A0A8B6E8J9"/>
<dbReference type="InterPro" id="IPR011042">
    <property type="entry name" value="6-blade_b-propeller_TolB-like"/>
</dbReference>
<dbReference type="GO" id="GO:0061630">
    <property type="term" value="F:ubiquitin protein ligase activity"/>
    <property type="evidence" value="ECO:0007669"/>
    <property type="project" value="TreeGrafter"/>
</dbReference>
<evidence type="ECO:0000313" key="4">
    <source>
        <dbReference type="Proteomes" id="UP000596742"/>
    </source>
</evidence>
<dbReference type="PANTHER" id="PTHR24104:SF25">
    <property type="entry name" value="PROTEIN LIN-41"/>
    <property type="match status" value="1"/>
</dbReference>
<dbReference type="CDD" id="cd19757">
    <property type="entry name" value="Bbox1"/>
    <property type="match status" value="1"/>
</dbReference>
<keyword evidence="1" id="KW-0862">Zinc</keyword>
<evidence type="ECO:0000259" key="2">
    <source>
        <dbReference type="PROSITE" id="PS50119"/>
    </source>
</evidence>
<keyword evidence="1" id="KW-0863">Zinc-finger</keyword>
<dbReference type="InterPro" id="IPR050952">
    <property type="entry name" value="TRIM-NHL_E3_ligases"/>
</dbReference>
<reference evidence="3" key="1">
    <citation type="submission" date="2018-11" db="EMBL/GenBank/DDBJ databases">
        <authorList>
            <person name="Alioto T."/>
            <person name="Alioto T."/>
        </authorList>
    </citation>
    <scope>NUCLEOTIDE SEQUENCE</scope>
</reference>
<dbReference type="Proteomes" id="UP000596742">
    <property type="component" value="Unassembled WGS sequence"/>
</dbReference>
<dbReference type="GO" id="GO:0008270">
    <property type="term" value="F:zinc ion binding"/>
    <property type="evidence" value="ECO:0007669"/>
    <property type="project" value="UniProtKB-KW"/>
</dbReference>
<sequence length="370" mass="41474">MQSMATSTKSSSIRKAQVTVSCFFCKGQEIKWTCVDCNVRMCNSCKITVHQGLQCSQDHDVISIQDIIQSSPSSQEVMSVVIASVFNSYTTTLPAVHTLLCSDDGLIYYTFCHIPSKGNQFVKGKLFKSSIKILQTLKRNVFDIAINKDGEILMKEFDVSTIQIISHVGEVKTVLDTTPMILLAIHVNKDNEVIVSLREQGPPFPVQDFSVRQVIIFNSDYQRKFTLEFDKKGNKLFSYALHIRTDSKNVVYVVDCFDRQKNGRIVAVDRNGCIKFIYDGQNRLGTFKPYAITVTQSDNIVVADYSNDALHVINSNGHLLGLQFICIDLGITEPYSLCFDTEGYLLIGCGKAKHENYGKIHVAKITDSLM</sequence>
<dbReference type="PROSITE" id="PS50119">
    <property type="entry name" value="ZF_BBOX"/>
    <property type="match status" value="1"/>
</dbReference>
<protein>
    <recommendedName>
        <fullName evidence="2">B box-type domain-containing protein</fullName>
    </recommendedName>
</protein>
<dbReference type="GO" id="GO:0000209">
    <property type="term" value="P:protein polyubiquitination"/>
    <property type="evidence" value="ECO:0007669"/>
    <property type="project" value="TreeGrafter"/>
</dbReference>
<gene>
    <name evidence="3" type="ORF">MGAL_10B068288</name>
</gene>
<dbReference type="SUPFAM" id="SSF57845">
    <property type="entry name" value="B-box zinc-binding domain"/>
    <property type="match status" value="1"/>
</dbReference>
<proteinExistence type="predicted"/>
<dbReference type="Gene3D" id="2.120.10.30">
    <property type="entry name" value="TolB, C-terminal domain"/>
    <property type="match status" value="1"/>
</dbReference>
<evidence type="ECO:0000256" key="1">
    <source>
        <dbReference type="PROSITE-ProRule" id="PRU00024"/>
    </source>
</evidence>
<dbReference type="GO" id="GO:0043161">
    <property type="term" value="P:proteasome-mediated ubiquitin-dependent protein catabolic process"/>
    <property type="evidence" value="ECO:0007669"/>
    <property type="project" value="TreeGrafter"/>
</dbReference>
<comment type="caution">
    <text evidence="3">The sequence shown here is derived from an EMBL/GenBank/DDBJ whole genome shotgun (WGS) entry which is preliminary data.</text>
</comment>
<dbReference type="PANTHER" id="PTHR24104">
    <property type="entry name" value="E3 UBIQUITIN-PROTEIN LIGASE NHLRC1-RELATED"/>
    <property type="match status" value="1"/>
</dbReference>
<dbReference type="SUPFAM" id="SSF101898">
    <property type="entry name" value="NHL repeat"/>
    <property type="match status" value="1"/>
</dbReference>
<evidence type="ECO:0000313" key="3">
    <source>
        <dbReference type="EMBL" id="VDI30284.1"/>
    </source>
</evidence>
<feature type="domain" description="B box-type" evidence="2">
    <location>
        <begin position="17"/>
        <end position="64"/>
    </location>
</feature>
<dbReference type="OrthoDB" id="6150715at2759"/>
<dbReference type="EMBL" id="UYJE01004676">
    <property type="protein sequence ID" value="VDI30284.1"/>
    <property type="molecule type" value="Genomic_DNA"/>
</dbReference>
<keyword evidence="4" id="KW-1185">Reference proteome</keyword>
<organism evidence="3 4">
    <name type="scientific">Mytilus galloprovincialis</name>
    <name type="common">Mediterranean mussel</name>
    <dbReference type="NCBI Taxonomy" id="29158"/>
    <lineage>
        <taxon>Eukaryota</taxon>
        <taxon>Metazoa</taxon>
        <taxon>Spiralia</taxon>
        <taxon>Lophotrochozoa</taxon>
        <taxon>Mollusca</taxon>
        <taxon>Bivalvia</taxon>
        <taxon>Autobranchia</taxon>
        <taxon>Pteriomorphia</taxon>
        <taxon>Mytilida</taxon>
        <taxon>Mytiloidea</taxon>
        <taxon>Mytilidae</taxon>
        <taxon>Mytilinae</taxon>
        <taxon>Mytilus</taxon>
    </lineage>
</organism>